<reference evidence="1" key="1">
    <citation type="journal article" date="2020" name="Nature">
        <title>Giant virus diversity and host interactions through global metagenomics.</title>
        <authorList>
            <person name="Schulz F."/>
            <person name="Roux S."/>
            <person name="Paez-Espino D."/>
            <person name="Jungbluth S."/>
            <person name="Walsh D.A."/>
            <person name="Denef V.J."/>
            <person name="McMahon K.D."/>
            <person name="Konstantinidis K.T."/>
            <person name="Eloe-Fadrosh E.A."/>
            <person name="Kyrpides N.C."/>
            <person name="Woyke T."/>
        </authorList>
    </citation>
    <scope>NUCLEOTIDE SEQUENCE</scope>
    <source>
        <strain evidence="1">GVMAG-M-3300023174-129</strain>
    </source>
</reference>
<proteinExistence type="predicted"/>
<dbReference type="EMBL" id="MN739545">
    <property type="protein sequence ID" value="QHT12430.1"/>
    <property type="molecule type" value="Genomic_DNA"/>
</dbReference>
<protein>
    <submittedName>
        <fullName evidence="1">Uncharacterized protein</fullName>
    </submittedName>
</protein>
<accession>A0A6C0D7Y5</accession>
<sequence length="45" mass="5120">MSKQYDEILAIQAENPPQIGYCGFACDYECHTCYNVGSYDTANEY</sequence>
<name>A0A6C0D7Y5_9ZZZZ</name>
<dbReference type="AlphaFoldDB" id="A0A6C0D7Y5"/>
<organism evidence="1">
    <name type="scientific">viral metagenome</name>
    <dbReference type="NCBI Taxonomy" id="1070528"/>
    <lineage>
        <taxon>unclassified sequences</taxon>
        <taxon>metagenomes</taxon>
        <taxon>organismal metagenomes</taxon>
    </lineage>
</organism>
<evidence type="ECO:0000313" key="1">
    <source>
        <dbReference type="EMBL" id="QHT12430.1"/>
    </source>
</evidence>